<dbReference type="Proteomes" id="UP000245876">
    <property type="component" value="Unassembled WGS sequence"/>
</dbReference>
<dbReference type="CDD" id="cd04301">
    <property type="entry name" value="NAT_SF"/>
    <property type="match status" value="1"/>
</dbReference>
<dbReference type="AlphaFoldDB" id="A0A2U2N3T6"/>
<keyword evidence="3" id="KW-1185">Reference proteome</keyword>
<dbReference type="InterPro" id="IPR000182">
    <property type="entry name" value="GNAT_dom"/>
</dbReference>
<dbReference type="PROSITE" id="PS51186">
    <property type="entry name" value="GNAT"/>
    <property type="match status" value="1"/>
</dbReference>
<evidence type="ECO:0000313" key="2">
    <source>
        <dbReference type="EMBL" id="PWG63780.1"/>
    </source>
</evidence>
<dbReference type="SUPFAM" id="SSF55729">
    <property type="entry name" value="Acyl-CoA N-acyltransferases (Nat)"/>
    <property type="match status" value="1"/>
</dbReference>
<dbReference type="GO" id="GO:0016747">
    <property type="term" value="F:acyltransferase activity, transferring groups other than amino-acyl groups"/>
    <property type="evidence" value="ECO:0007669"/>
    <property type="project" value="InterPro"/>
</dbReference>
<dbReference type="Pfam" id="PF00583">
    <property type="entry name" value="Acetyltransf_1"/>
    <property type="match status" value="1"/>
</dbReference>
<dbReference type="OrthoDB" id="6711752at2"/>
<keyword evidence="2" id="KW-0808">Transferase</keyword>
<evidence type="ECO:0000313" key="3">
    <source>
        <dbReference type="Proteomes" id="UP000245876"/>
    </source>
</evidence>
<name>A0A2U2N3T6_9BIFI</name>
<gene>
    <name evidence="2" type="ORF">DF196_10055</name>
</gene>
<reference evidence="2 3" key="1">
    <citation type="journal article" date="2018" name="Int. J. Syst. Evol. Microbiol.">
        <title>Bifidobacterium callitrichidarum sp. nov. from the faeces of the emperor tamarin (Saguinus imperator).</title>
        <authorList>
            <person name="Modesto M."/>
            <person name="Michelini S."/>
            <person name="Sansosti M.C."/>
            <person name="De Filippo C."/>
            <person name="Cavalieri D."/>
            <person name="Qvirist L."/>
            <person name="Andlid T."/>
            <person name="Spiezio C."/>
            <person name="Sandri C."/>
            <person name="Pascarelli S."/>
            <person name="Sgorbati B."/>
            <person name="Mattarelli P."/>
        </authorList>
    </citation>
    <scope>NUCLEOTIDE SEQUENCE [LARGE SCALE GENOMIC DNA]</scope>
    <source>
        <strain evidence="2 3">TRI 5</strain>
    </source>
</reference>
<feature type="domain" description="N-acetyltransferase" evidence="1">
    <location>
        <begin position="19"/>
        <end position="221"/>
    </location>
</feature>
<dbReference type="InterPro" id="IPR016181">
    <property type="entry name" value="Acyl_CoA_acyltransferase"/>
</dbReference>
<dbReference type="Gene3D" id="3.40.630.30">
    <property type="match status" value="1"/>
</dbReference>
<comment type="caution">
    <text evidence="2">The sequence shown here is derived from an EMBL/GenBank/DDBJ whole genome shotgun (WGS) entry which is preliminary data.</text>
</comment>
<dbReference type="RefSeq" id="WP_109057698.1">
    <property type="nucleotide sequence ID" value="NZ_QFFM01000023.1"/>
</dbReference>
<protein>
    <submittedName>
        <fullName evidence="2">GNAT family N-acetyltransferase</fullName>
    </submittedName>
</protein>
<sequence>MTSSTTNIAAQSTQPYDSITIRTLRRDDYPALVEMVRHAWYADEGERAGRLGAQADWEYCLSRTTTAFVAEADGEPVGMILGRVAARDTRGPWNAHYRRYLSLLPAQLLSADGRENVAYLLAIHAIERRLIRMSGHHLPAEVVLFVTAPQSRGFGLGSRLFDTLLESFREQHAHDYFLYTDDTCDFGFYEHRGLTRAAEITRRRNSPANGEPAIESFYLYEGRA</sequence>
<dbReference type="EMBL" id="QFFM01000023">
    <property type="protein sequence ID" value="PWG63780.1"/>
    <property type="molecule type" value="Genomic_DNA"/>
</dbReference>
<organism evidence="2 3">
    <name type="scientific">Bifidobacterium callitrichidarum</name>
    <dbReference type="NCBI Taxonomy" id="2052941"/>
    <lineage>
        <taxon>Bacteria</taxon>
        <taxon>Bacillati</taxon>
        <taxon>Actinomycetota</taxon>
        <taxon>Actinomycetes</taxon>
        <taxon>Bifidobacteriales</taxon>
        <taxon>Bifidobacteriaceae</taxon>
        <taxon>Bifidobacterium</taxon>
    </lineage>
</organism>
<proteinExistence type="predicted"/>
<evidence type="ECO:0000259" key="1">
    <source>
        <dbReference type="PROSITE" id="PS51186"/>
    </source>
</evidence>
<accession>A0A2U2N3T6</accession>